<keyword evidence="5" id="KW-0472">Membrane</keyword>
<accession>A0A1D6EEG7</accession>
<dbReference type="OMA" id="AICSAYP"/>
<dbReference type="GO" id="GO:0016020">
    <property type="term" value="C:membrane"/>
    <property type="evidence" value="ECO:0007669"/>
    <property type="project" value="UniProtKB-SubCell"/>
</dbReference>
<evidence type="ECO:0000313" key="6">
    <source>
        <dbReference type="EMBL" id="ONM18621.1"/>
    </source>
</evidence>
<evidence type="ECO:0000256" key="1">
    <source>
        <dbReference type="ARBA" id="ARBA00004141"/>
    </source>
</evidence>
<keyword evidence="4" id="KW-1133">Transmembrane helix</keyword>
<gene>
    <name evidence="6" type="ORF">ZEAMMB73_Zm00001d004207</name>
</gene>
<dbReference type="AlphaFoldDB" id="A0A1D6EEG7"/>
<dbReference type="InParanoid" id="A0A1D6EEG7"/>
<name>A0A1D6EEG7_MAIZE</name>
<reference evidence="6" key="1">
    <citation type="submission" date="2015-12" db="EMBL/GenBank/DDBJ databases">
        <title>Update maize B73 reference genome by single molecule sequencing technologies.</title>
        <authorList>
            <consortium name="Maize Genome Sequencing Project"/>
            <person name="Ware D."/>
        </authorList>
    </citation>
    <scope>NUCLEOTIDE SEQUENCE [LARGE SCALE GENOMIC DNA]</scope>
    <source>
        <tissue evidence="6">Seedling</tissue>
    </source>
</reference>
<dbReference type="PANTHER" id="PTHR45649:SF35">
    <property type="entry name" value="AMINO ACID PERMEASE"/>
    <property type="match status" value="1"/>
</dbReference>
<dbReference type="GO" id="GO:0022857">
    <property type="term" value="F:transmembrane transporter activity"/>
    <property type="evidence" value="ECO:0007669"/>
    <property type="project" value="InterPro"/>
</dbReference>
<dbReference type="Gene3D" id="1.20.1740.10">
    <property type="entry name" value="Amino acid/polyamine transporter I"/>
    <property type="match status" value="1"/>
</dbReference>
<dbReference type="FunFam" id="1.20.1740.10:FF:000104">
    <property type="entry name" value="Amino-acid permease BAT1"/>
    <property type="match status" value="1"/>
</dbReference>
<comment type="subcellular location">
    <subcellularLocation>
        <location evidence="1">Membrane</location>
        <topology evidence="1">Multi-pass membrane protein</topology>
    </subcellularLocation>
</comment>
<protein>
    <submittedName>
        <fullName evidence="6">Amino-acid permease BAT1</fullName>
    </submittedName>
</protein>
<sequence length="99" mass="10486">MPLPAPPVTPHPAGRARPTTPLSISFTVISMLTGVTTLYNTGLAFGGPAIMTLDWFIAGAFTMAIGLSKAEICSAFPTSGRLYYWSARLSGRRWAPVAS</sequence>
<evidence type="ECO:0000256" key="4">
    <source>
        <dbReference type="ARBA" id="ARBA00022989"/>
    </source>
</evidence>
<dbReference type="EMBL" id="CM007648">
    <property type="protein sequence ID" value="ONM18621.1"/>
    <property type="molecule type" value="Genomic_DNA"/>
</dbReference>
<organism evidence="6">
    <name type="scientific">Zea mays</name>
    <name type="common">Maize</name>
    <dbReference type="NCBI Taxonomy" id="4577"/>
    <lineage>
        <taxon>Eukaryota</taxon>
        <taxon>Viridiplantae</taxon>
        <taxon>Streptophyta</taxon>
        <taxon>Embryophyta</taxon>
        <taxon>Tracheophyta</taxon>
        <taxon>Spermatophyta</taxon>
        <taxon>Magnoliopsida</taxon>
        <taxon>Liliopsida</taxon>
        <taxon>Poales</taxon>
        <taxon>Poaceae</taxon>
        <taxon>PACMAD clade</taxon>
        <taxon>Panicoideae</taxon>
        <taxon>Andropogonodae</taxon>
        <taxon>Andropogoneae</taxon>
        <taxon>Tripsacinae</taxon>
        <taxon>Zea</taxon>
    </lineage>
</organism>
<dbReference type="InterPro" id="IPR002293">
    <property type="entry name" value="AA/rel_permease1"/>
</dbReference>
<keyword evidence="2" id="KW-0813">Transport</keyword>
<dbReference type="STRING" id="4577.A0A1D6EEG7"/>
<dbReference type="PANTHER" id="PTHR45649">
    <property type="entry name" value="AMINO-ACID PERMEASE BAT1"/>
    <property type="match status" value="1"/>
</dbReference>
<dbReference type="Pfam" id="PF13520">
    <property type="entry name" value="AA_permease_2"/>
    <property type="match status" value="1"/>
</dbReference>
<proteinExistence type="predicted"/>
<keyword evidence="3" id="KW-0812">Transmembrane</keyword>
<evidence type="ECO:0000256" key="3">
    <source>
        <dbReference type="ARBA" id="ARBA00022692"/>
    </source>
</evidence>
<evidence type="ECO:0000256" key="5">
    <source>
        <dbReference type="ARBA" id="ARBA00023136"/>
    </source>
</evidence>
<evidence type="ECO:0000256" key="2">
    <source>
        <dbReference type="ARBA" id="ARBA00022448"/>
    </source>
</evidence>